<reference evidence="1 2" key="1">
    <citation type="submission" date="2015-07" db="EMBL/GenBank/DDBJ databases">
        <authorList>
            <consortium name="Pathogen Informatics"/>
        </authorList>
    </citation>
    <scope>NUCLEOTIDE SEQUENCE [LARGE SCALE GENOMIC DNA]</scope>
    <source>
        <strain evidence="1 2">A51</strain>
    </source>
</reference>
<proteinExistence type="predicted"/>
<dbReference type="Proteomes" id="UP000044806">
    <property type="component" value="Unassembled WGS sequence"/>
</dbReference>
<evidence type="ECO:0000313" key="2">
    <source>
        <dbReference type="Proteomes" id="UP000044806"/>
    </source>
</evidence>
<organism evidence="1 2">
    <name type="scientific">Vibrio cholerae</name>
    <dbReference type="NCBI Taxonomy" id="666"/>
    <lineage>
        <taxon>Bacteria</taxon>
        <taxon>Pseudomonadati</taxon>
        <taxon>Pseudomonadota</taxon>
        <taxon>Gammaproteobacteria</taxon>
        <taxon>Vibrionales</taxon>
        <taxon>Vibrionaceae</taxon>
        <taxon>Vibrio</taxon>
    </lineage>
</organism>
<dbReference type="EMBL" id="CWOW01000022">
    <property type="protein sequence ID" value="CSB07804.1"/>
    <property type="molecule type" value="Genomic_DNA"/>
</dbReference>
<protein>
    <submittedName>
        <fullName evidence="1">Uncharacterized protein</fullName>
    </submittedName>
</protein>
<dbReference type="AlphaFoldDB" id="A0A655RS51"/>
<evidence type="ECO:0000313" key="1">
    <source>
        <dbReference type="EMBL" id="CSB07804.1"/>
    </source>
</evidence>
<gene>
    <name evidence="1" type="ORF">ERS013165_03298</name>
</gene>
<accession>A0A655RS51</accession>
<sequence>MCWLGACFWIKQDPSAAIPHFIHMLNRLTAATIF</sequence>
<name>A0A655RS51_VIBCL</name>